<sequence length="123" mass="13930">MLEKGYNPKFPVDTLKKALVDINPTALSFKLLDNKVRHHANQSVNYAFEYAKQKWYKSHKTPEFKAGDLIIVSTLSFNNIKGQKKLKDSFSGPFIIKVLHGKNAVQVKLSAELEKNNEISPTV</sequence>
<dbReference type="OrthoDB" id="5592268at2759"/>
<evidence type="ECO:0000313" key="2">
    <source>
        <dbReference type="Proteomes" id="UP000765509"/>
    </source>
</evidence>
<organism evidence="1 2">
    <name type="scientific">Austropuccinia psidii MF-1</name>
    <dbReference type="NCBI Taxonomy" id="1389203"/>
    <lineage>
        <taxon>Eukaryota</taxon>
        <taxon>Fungi</taxon>
        <taxon>Dikarya</taxon>
        <taxon>Basidiomycota</taxon>
        <taxon>Pucciniomycotina</taxon>
        <taxon>Pucciniomycetes</taxon>
        <taxon>Pucciniales</taxon>
        <taxon>Sphaerophragmiaceae</taxon>
        <taxon>Austropuccinia</taxon>
    </lineage>
</organism>
<comment type="caution">
    <text evidence="1">The sequence shown here is derived from an EMBL/GenBank/DDBJ whole genome shotgun (WGS) entry which is preliminary data.</text>
</comment>
<protein>
    <submittedName>
        <fullName evidence="1">Uncharacterized protein</fullName>
    </submittedName>
</protein>
<dbReference type="Proteomes" id="UP000765509">
    <property type="component" value="Unassembled WGS sequence"/>
</dbReference>
<dbReference type="EMBL" id="AVOT02034446">
    <property type="protein sequence ID" value="MBW0528554.1"/>
    <property type="molecule type" value="Genomic_DNA"/>
</dbReference>
<evidence type="ECO:0000313" key="1">
    <source>
        <dbReference type="EMBL" id="MBW0528554.1"/>
    </source>
</evidence>
<name>A0A9Q3EWJ8_9BASI</name>
<accession>A0A9Q3EWJ8</accession>
<gene>
    <name evidence="1" type="ORF">O181_068269</name>
</gene>
<dbReference type="AlphaFoldDB" id="A0A9Q3EWJ8"/>
<keyword evidence="2" id="KW-1185">Reference proteome</keyword>
<proteinExistence type="predicted"/>
<reference evidence="1" key="1">
    <citation type="submission" date="2021-03" db="EMBL/GenBank/DDBJ databases">
        <title>Draft genome sequence of rust myrtle Austropuccinia psidii MF-1, a brazilian biotype.</title>
        <authorList>
            <person name="Quecine M.C."/>
            <person name="Pachon D.M.R."/>
            <person name="Bonatelli M.L."/>
            <person name="Correr F.H."/>
            <person name="Franceschini L.M."/>
            <person name="Leite T.F."/>
            <person name="Margarido G.R.A."/>
            <person name="Almeida C.A."/>
            <person name="Ferrarezi J.A."/>
            <person name="Labate C.A."/>
        </authorList>
    </citation>
    <scope>NUCLEOTIDE SEQUENCE</scope>
    <source>
        <strain evidence="1">MF-1</strain>
    </source>
</reference>